<dbReference type="Proteomes" id="UP000193427">
    <property type="component" value="Chromosome"/>
</dbReference>
<evidence type="ECO:0000313" key="6">
    <source>
        <dbReference type="EMBL" id="ARN24019.1"/>
    </source>
</evidence>
<proteinExistence type="inferred from homology"/>
<organism evidence="6 7">
    <name type="scientific">Piscinibacter gummiphilus</name>
    <dbReference type="NCBI Taxonomy" id="946333"/>
    <lineage>
        <taxon>Bacteria</taxon>
        <taxon>Pseudomonadati</taxon>
        <taxon>Pseudomonadota</taxon>
        <taxon>Betaproteobacteria</taxon>
        <taxon>Burkholderiales</taxon>
        <taxon>Sphaerotilaceae</taxon>
        <taxon>Piscinibacter</taxon>
    </lineage>
</organism>
<comment type="similarity">
    <text evidence="2">Belongs to the DUF177 domain family.</text>
</comment>
<dbReference type="EMBL" id="CP015118">
    <property type="protein sequence ID" value="ARN24019.1"/>
    <property type="molecule type" value="Genomic_DNA"/>
</dbReference>
<dbReference type="GO" id="GO:0042254">
    <property type="term" value="P:ribosome biogenesis"/>
    <property type="evidence" value="ECO:0007669"/>
    <property type="project" value="UniProtKB-KW"/>
</dbReference>
<dbReference type="PANTHER" id="PTHR38099">
    <property type="entry name" value="LARGE RIBOSOMAL RNA SUBUNIT ACCUMULATION PROTEIN YCED"/>
    <property type="match status" value="1"/>
</dbReference>
<name>A0A1W6LIG8_9BURK</name>
<gene>
    <name evidence="6" type="ORF">A4W93_23410</name>
</gene>
<dbReference type="OrthoDB" id="5297600at2"/>
<comment type="function">
    <text evidence="1">Plays a role in synthesis, processing and/or stability of 23S rRNA.</text>
</comment>
<accession>A0A1W6LIG8</accession>
<dbReference type="KEGG" id="rgu:A4W93_23410"/>
<sequence>MKSREFDPLRLDVAAFAKDGGALEGEWPLAELERLAESVLPGTVASAPAVTWRLTGELRAAQGGESQVWLHAVAHATVQLECQRCLKPMTEALAAERSFQFVHGEDAAADLDADSEDDVLALTRALDARELVEDELLLELPIVPRHDVCPDPIPVVADDLPEEAAPNPFAKLAALKRGGLPN</sequence>
<evidence type="ECO:0000256" key="4">
    <source>
        <dbReference type="ARBA" id="ARBA00022517"/>
    </source>
</evidence>
<evidence type="ECO:0000256" key="3">
    <source>
        <dbReference type="ARBA" id="ARBA00015716"/>
    </source>
</evidence>
<keyword evidence="7" id="KW-1185">Reference proteome</keyword>
<dbReference type="InterPro" id="IPR039255">
    <property type="entry name" value="YceD_bac"/>
</dbReference>
<evidence type="ECO:0000313" key="7">
    <source>
        <dbReference type="Proteomes" id="UP000193427"/>
    </source>
</evidence>
<dbReference type="STRING" id="946333.A4W93_23410"/>
<protein>
    <recommendedName>
        <fullName evidence="3">Large ribosomal RNA subunit accumulation protein YceD</fullName>
    </recommendedName>
    <alternativeName>
        <fullName evidence="5">23S rRNA accumulation protein YceD</fullName>
    </alternativeName>
</protein>
<evidence type="ECO:0000256" key="5">
    <source>
        <dbReference type="ARBA" id="ARBA00031841"/>
    </source>
</evidence>
<dbReference type="Pfam" id="PF02620">
    <property type="entry name" value="YceD"/>
    <property type="match status" value="1"/>
</dbReference>
<dbReference type="AlphaFoldDB" id="A0A1W6LIG8"/>
<dbReference type="InterPro" id="IPR003772">
    <property type="entry name" value="YceD"/>
</dbReference>
<dbReference type="RefSeq" id="WP_085754297.1">
    <property type="nucleotide sequence ID" value="NZ_BSPR01000018.1"/>
</dbReference>
<keyword evidence="4" id="KW-0690">Ribosome biogenesis</keyword>
<reference evidence="6 7" key="1">
    <citation type="submission" date="2016-04" db="EMBL/GenBank/DDBJ databases">
        <title>Complete genome sequence of natural rubber-degrading, novel Gram-negative bacterium, Rhizobacter gummiphilus strain NS21.</title>
        <authorList>
            <person name="Tabata M."/>
            <person name="Kasai D."/>
            <person name="Fukuda M."/>
        </authorList>
    </citation>
    <scope>NUCLEOTIDE SEQUENCE [LARGE SCALE GENOMIC DNA]</scope>
    <source>
        <strain evidence="6 7">NS21</strain>
    </source>
</reference>
<dbReference type="PANTHER" id="PTHR38099:SF1">
    <property type="entry name" value="LARGE RIBOSOMAL RNA SUBUNIT ACCUMULATION PROTEIN YCED"/>
    <property type="match status" value="1"/>
</dbReference>
<evidence type="ECO:0000256" key="1">
    <source>
        <dbReference type="ARBA" id="ARBA00002868"/>
    </source>
</evidence>
<evidence type="ECO:0000256" key="2">
    <source>
        <dbReference type="ARBA" id="ARBA00010740"/>
    </source>
</evidence>
<dbReference type="GO" id="GO:0005829">
    <property type="term" value="C:cytosol"/>
    <property type="evidence" value="ECO:0007669"/>
    <property type="project" value="TreeGrafter"/>
</dbReference>